<dbReference type="InterPro" id="IPR000198">
    <property type="entry name" value="RhoGAP_dom"/>
</dbReference>
<dbReference type="InterPro" id="IPR001060">
    <property type="entry name" value="FCH_dom"/>
</dbReference>
<evidence type="ECO:0000259" key="12">
    <source>
        <dbReference type="PROSITE" id="PS50002"/>
    </source>
</evidence>
<keyword evidence="4 9" id="KW-0175">Coiled coil</keyword>
<dbReference type="SUPFAM" id="SSF103657">
    <property type="entry name" value="BAR/IMD domain-like"/>
    <property type="match status" value="1"/>
</dbReference>
<evidence type="ECO:0000256" key="10">
    <source>
        <dbReference type="SAM" id="Coils"/>
    </source>
</evidence>
<dbReference type="SMART" id="SM00324">
    <property type="entry name" value="RhoGAP"/>
    <property type="match status" value="1"/>
</dbReference>
<feature type="region of interest" description="Disordered" evidence="11">
    <location>
        <begin position="764"/>
        <end position="851"/>
    </location>
</feature>
<evidence type="ECO:0000256" key="6">
    <source>
        <dbReference type="ARBA" id="ARBA00073473"/>
    </source>
</evidence>
<dbReference type="InterPro" id="IPR027267">
    <property type="entry name" value="AH/BAR_dom_sf"/>
</dbReference>
<dbReference type="InterPro" id="IPR036028">
    <property type="entry name" value="SH3-like_dom_sf"/>
</dbReference>
<dbReference type="Pfam" id="PF00018">
    <property type="entry name" value="SH3_1"/>
    <property type="match status" value="1"/>
</dbReference>
<dbReference type="CDD" id="cd11955">
    <property type="entry name" value="SH3_srGAP1-3"/>
    <property type="match status" value="1"/>
</dbReference>
<evidence type="ECO:0000313" key="15">
    <source>
        <dbReference type="Ensembl" id="ENSPSTP00000008807.1"/>
    </source>
</evidence>
<keyword evidence="3" id="KW-0597">Phosphoprotein</keyword>
<evidence type="ECO:0000259" key="13">
    <source>
        <dbReference type="PROSITE" id="PS50238"/>
    </source>
</evidence>
<evidence type="ECO:0000256" key="9">
    <source>
        <dbReference type="PROSITE-ProRule" id="PRU01077"/>
    </source>
</evidence>
<dbReference type="InterPro" id="IPR031160">
    <property type="entry name" value="F_BAR_dom"/>
</dbReference>
<dbReference type="Gene3D" id="1.10.555.10">
    <property type="entry name" value="Rho GTPase activation protein"/>
    <property type="match status" value="1"/>
</dbReference>
<evidence type="ECO:0000259" key="14">
    <source>
        <dbReference type="PROSITE" id="PS51741"/>
    </source>
</evidence>
<dbReference type="FunFam" id="1.10.555.10:FF:000010">
    <property type="entry name" value="SLIT-ROBO Rho GTPase-activating protein 1 isoform 2"/>
    <property type="match status" value="1"/>
</dbReference>
<evidence type="ECO:0000256" key="8">
    <source>
        <dbReference type="PROSITE-ProRule" id="PRU00192"/>
    </source>
</evidence>
<dbReference type="InterPro" id="IPR051627">
    <property type="entry name" value="SLIT-ROBO_RhoGAP"/>
</dbReference>
<reference evidence="15" key="1">
    <citation type="submission" date="2025-08" db="UniProtKB">
        <authorList>
            <consortium name="Ensembl"/>
        </authorList>
    </citation>
    <scope>IDENTIFICATION</scope>
</reference>
<dbReference type="PROSITE" id="PS51741">
    <property type="entry name" value="F_BAR"/>
    <property type="match status" value="1"/>
</dbReference>
<feature type="region of interest" description="Disordered" evidence="11">
    <location>
        <begin position="962"/>
        <end position="1003"/>
    </location>
</feature>
<dbReference type="GO" id="GO:0005096">
    <property type="term" value="F:GTPase activator activity"/>
    <property type="evidence" value="ECO:0007669"/>
    <property type="project" value="UniProtKB-KW"/>
</dbReference>
<dbReference type="FunFam" id="2.30.30.40:FF:000005">
    <property type="entry name" value="SLIT-ROBO Rho GTPase-activating protein 1 isoform 2"/>
    <property type="match status" value="1"/>
</dbReference>
<dbReference type="PANTHER" id="PTHR14166">
    <property type="entry name" value="SLIT-ROBO RHO GTPASE ACTIVATING PROTEIN"/>
    <property type="match status" value="1"/>
</dbReference>
<reference evidence="15" key="2">
    <citation type="submission" date="2025-09" db="UniProtKB">
        <authorList>
            <consortium name="Ensembl"/>
        </authorList>
    </citation>
    <scope>IDENTIFICATION</scope>
</reference>
<evidence type="ECO:0000256" key="5">
    <source>
        <dbReference type="ARBA" id="ARBA00056458"/>
    </source>
</evidence>
<feature type="compositionally biased region" description="Polar residues" evidence="11">
    <location>
        <begin position="806"/>
        <end position="817"/>
    </location>
</feature>
<dbReference type="Gene3D" id="1.20.1270.60">
    <property type="entry name" value="Arfaptin homology (AH) domain/BAR domain"/>
    <property type="match status" value="1"/>
</dbReference>
<dbReference type="SUPFAM" id="SSF50044">
    <property type="entry name" value="SH3-domain"/>
    <property type="match status" value="1"/>
</dbReference>
<organism evidence="15 16">
    <name type="scientific">Pavo cristatus</name>
    <name type="common">Indian peafowl</name>
    <name type="synonym">Blue peafowl</name>
    <dbReference type="NCBI Taxonomy" id="9049"/>
    <lineage>
        <taxon>Eukaryota</taxon>
        <taxon>Metazoa</taxon>
        <taxon>Chordata</taxon>
        <taxon>Craniata</taxon>
        <taxon>Vertebrata</taxon>
        <taxon>Euteleostomi</taxon>
        <taxon>Archelosauria</taxon>
        <taxon>Archosauria</taxon>
        <taxon>Dinosauria</taxon>
        <taxon>Saurischia</taxon>
        <taxon>Theropoda</taxon>
        <taxon>Coelurosauria</taxon>
        <taxon>Aves</taxon>
        <taxon>Neognathae</taxon>
        <taxon>Galloanserae</taxon>
        <taxon>Galliformes</taxon>
        <taxon>Phasianidae</taxon>
        <taxon>Phasianinae</taxon>
        <taxon>Pavo</taxon>
    </lineage>
</organism>
<keyword evidence="16" id="KW-1185">Reference proteome</keyword>
<feature type="coiled-coil region" evidence="10">
    <location>
        <begin position="319"/>
        <end position="353"/>
    </location>
</feature>
<dbReference type="Proteomes" id="UP000694428">
    <property type="component" value="Unplaced"/>
</dbReference>
<feature type="domain" description="SH3" evidence="12">
    <location>
        <begin position="674"/>
        <end position="733"/>
    </location>
</feature>
<evidence type="ECO:0000256" key="11">
    <source>
        <dbReference type="SAM" id="MobiDB-lite"/>
    </source>
</evidence>
<feature type="domain" description="Rho-GAP" evidence="13">
    <location>
        <begin position="437"/>
        <end position="625"/>
    </location>
</feature>
<dbReference type="GO" id="GO:0007165">
    <property type="term" value="P:signal transduction"/>
    <property type="evidence" value="ECO:0007669"/>
    <property type="project" value="InterPro"/>
</dbReference>
<proteinExistence type="predicted"/>
<evidence type="ECO:0000256" key="7">
    <source>
        <dbReference type="ARBA" id="ARBA00083891"/>
    </source>
</evidence>
<dbReference type="PROSITE" id="PS50238">
    <property type="entry name" value="RHOGAP"/>
    <property type="match status" value="1"/>
</dbReference>
<dbReference type="InterPro" id="IPR035648">
    <property type="entry name" value="srGAP1/2/3_SH3"/>
</dbReference>
<dbReference type="SMART" id="SM00326">
    <property type="entry name" value="SH3"/>
    <property type="match status" value="1"/>
</dbReference>
<protein>
    <recommendedName>
        <fullName evidence="6">SLIT-ROBO Rho GTPase-activating protein 1</fullName>
    </recommendedName>
    <alternativeName>
        <fullName evidence="7">Rho GTPase-activating protein 13</fullName>
    </alternativeName>
</protein>
<feature type="compositionally biased region" description="Polar residues" evidence="11">
    <location>
        <begin position="829"/>
        <end position="839"/>
    </location>
</feature>
<evidence type="ECO:0000256" key="3">
    <source>
        <dbReference type="ARBA" id="ARBA00022553"/>
    </source>
</evidence>
<dbReference type="Ensembl" id="ENSPSTT00000009238.1">
    <property type="protein sequence ID" value="ENSPSTP00000008807.1"/>
    <property type="gene ID" value="ENSPSTG00000006146.1"/>
</dbReference>
<dbReference type="AlphaFoldDB" id="A0A8C9F3P1"/>
<keyword evidence="2" id="KW-0343">GTPase activation</keyword>
<dbReference type="InterPro" id="IPR008936">
    <property type="entry name" value="Rho_GTPase_activation_prot"/>
</dbReference>
<evidence type="ECO:0000313" key="16">
    <source>
        <dbReference type="Proteomes" id="UP000694428"/>
    </source>
</evidence>
<dbReference type="SMART" id="SM00055">
    <property type="entry name" value="FCH"/>
    <property type="match status" value="1"/>
</dbReference>
<accession>A0A8C9F3P1</accession>
<dbReference type="Pfam" id="PF00620">
    <property type="entry name" value="RhoGAP"/>
    <property type="match status" value="1"/>
</dbReference>
<sequence length="1003" mass="113342">MRSRRAVWPLSCLSPRCQRSFLALLGGDLLLLVFFAGEIRAQLVEQLKCLDQQCELRVQLLQDLQDFFRKKAEIEMDYSRNLEKLAERFLAKTRSTKDQQFKKDQNVLSPVNCWNLLLNQVKRESRDHTTLSDIYLNNIIPRFVQVSEDSGRLFKKSKEVGLQLQEDLIKVLNELYTVMKTYHMYNADSISAQSKLKESFEEKHVRRSSVKKIEKMKEKRQAKYTENRLKAIKARNEYLLALEATNASVFKYYIHDLSDLIDVSAAARVLTVNIIAINPHVCLSSFNTVLIKLLLMVFFLQSVLLSFQESQLCAQQPVQSELVQRCQQLQSRLSTLKIENEEVKKTMEATLQTIQDIVTIEDFDVSDCFQYSNSMESVKSTVSETFMSKPSIAKRRANQQETEQFYFTKMKEYLEGRNLITKLQAKHDLLQKTLGESEWDLHVADSSQAIPLVVESCIRFISRHGLQHEGIFRVSGSQVEVNDIKNAFERGEDPLAGDQNDHDMDSIAGVLKLYFRGLEHPLFPKDIFHDLIACVTMDNLQERALHIRKVLLNLPKTTLIVMRYLFAFLNHLSQFSEENMMDPYNLAICFGPTLMSVPEGHDQVSCQAHVNELIKTIIIQHENIFPGPRELEGPMYSRGGSTEDYCESPHGERASAEDAVQDVAAEHHTSDDECEPIEAIAKFDYIGRTARELSFKKGASLLLYQRASDDWWEGRHNGIDGLIPHQYIVVQDTYVTLEVHLQRWACLKSGVEWSVCVRMLMPRGESSQRKKPESGSIRRAFRQSDSHGLGSSMAEPASPGAIAGSRPSSQPIMSQSLPKEVPDKCSISGHGSLNSISRHSSLKNRIDSPQIRKTVAAGRSKSFNNHRPMDPEVIAQDIEATMNSALNELRELERQSSVKHTPDVVLDTLEPLKTSPVVAPTSEPSSPLHTQILKDTEPAFQRSASTAGDIPCTFRPVKSVKMATQVKPPATRPKPAVFPKTNTTSPGVASSASQQPADKSCTV</sequence>
<evidence type="ECO:0000256" key="1">
    <source>
        <dbReference type="ARBA" id="ARBA00022443"/>
    </source>
</evidence>
<dbReference type="SUPFAM" id="SSF48350">
    <property type="entry name" value="GTPase activation domain, GAP"/>
    <property type="match status" value="1"/>
</dbReference>
<dbReference type="Pfam" id="PF00611">
    <property type="entry name" value="FCH"/>
    <property type="match status" value="1"/>
</dbReference>
<dbReference type="FunFam" id="1.20.1270.60:FF:000006">
    <property type="entry name" value="SLIT-ROBO Rho GTPase-activating protein 1 isoform 2"/>
    <property type="match status" value="1"/>
</dbReference>
<feature type="compositionally biased region" description="Polar residues" evidence="11">
    <location>
        <begin position="980"/>
        <end position="1003"/>
    </location>
</feature>
<evidence type="ECO:0000256" key="2">
    <source>
        <dbReference type="ARBA" id="ARBA00022468"/>
    </source>
</evidence>
<evidence type="ECO:0000256" key="4">
    <source>
        <dbReference type="ARBA" id="ARBA00023054"/>
    </source>
</evidence>
<feature type="domain" description="F-BAR" evidence="14">
    <location>
        <begin position="37"/>
        <end position="312"/>
    </location>
</feature>
<keyword evidence="1 8" id="KW-0728">SH3 domain</keyword>
<dbReference type="CDD" id="cd04383">
    <property type="entry name" value="RhoGAP_srGAP"/>
    <property type="match status" value="1"/>
</dbReference>
<name>A0A8C9F3P1_PAVCR</name>
<dbReference type="PROSITE" id="PS50002">
    <property type="entry name" value="SH3"/>
    <property type="match status" value="1"/>
</dbReference>
<dbReference type="Gene3D" id="2.30.30.40">
    <property type="entry name" value="SH3 Domains"/>
    <property type="match status" value="1"/>
</dbReference>
<comment type="function">
    <text evidence="5">GTPase-activating protein for RhoA and Cdc42 small GTPases. Together with CDC42 seems to be involved in the pathway mediating the repulsive signaling of Robo and Slit proteins in neuronal migration. SLIT2, probably through interaction with ROBO1, increases the interaction of SRGAP1 with ROBO1 and inactivates CDC42.</text>
</comment>
<dbReference type="InterPro" id="IPR001452">
    <property type="entry name" value="SH3_domain"/>
</dbReference>